<name>A0A074ZBN3_OPIVI</name>
<evidence type="ECO:0000313" key="3">
    <source>
        <dbReference type="Proteomes" id="UP000054324"/>
    </source>
</evidence>
<protein>
    <submittedName>
        <fullName evidence="2">Uncharacterized protein</fullName>
    </submittedName>
</protein>
<feature type="region of interest" description="Disordered" evidence="1">
    <location>
        <begin position="168"/>
        <end position="201"/>
    </location>
</feature>
<reference evidence="2 3" key="1">
    <citation type="submission" date="2013-11" db="EMBL/GenBank/DDBJ databases">
        <title>Opisthorchis viverrini - life in the bile duct.</title>
        <authorList>
            <person name="Young N.D."/>
            <person name="Nagarajan N."/>
            <person name="Lin S.J."/>
            <person name="Korhonen P.K."/>
            <person name="Jex A.R."/>
            <person name="Hall R.S."/>
            <person name="Safavi-Hemami H."/>
            <person name="Kaewkong W."/>
            <person name="Bertrand D."/>
            <person name="Gao S."/>
            <person name="Seet Q."/>
            <person name="Wongkham S."/>
            <person name="Teh B.T."/>
            <person name="Wongkham C."/>
            <person name="Intapan P.M."/>
            <person name="Maleewong W."/>
            <person name="Yang X."/>
            <person name="Hu M."/>
            <person name="Wang Z."/>
            <person name="Hofmann A."/>
            <person name="Sternberg P.W."/>
            <person name="Tan P."/>
            <person name="Wang J."/>
            <person name="Gasser R.B."/>
        </authorList>
    </citation>
    <scope>NUCLEOTIDE SEQUENCE [LARGE SCALE GENOMIC DNA]</scope>
</reference>
<proteinExistence type="predicted"/>
<organism evidence="2 3">
    <name type="scientific">Opisthorchis viverrini</name>
    <name type="common">Southeast Asian liver fluke</name>
    <dbReference type="NCBI Taxonomy" id="6198"/>
    <lineage>
        <taxon>Eukaryota</taxon>
        <taxon>Metazoa</taxon>
        <taxon>Spiralia</taxon>
        <taxon>Lophotrochozoa</taxon>
        <taxon>Platyhelminthes</taxon>
        <taxon>Trematoda</taxon>
        <taxon>Digenea</taxon>
        <taxon>Opisthorchiida</taxon>
        <taxon>Opisthorchiata</taxon>
        <taxon>Opisthorchiidae</taxon>
        <taxon>Opisthorchis</taxon>
    </lineage>
</organism>
<dbReference type="Proteomes" id="UP000054324">
    <property type="component" value="Unassembled WGS sequence"/>
</dbReference>
<evidence type="ECO:0000256" key="1">
    <source>
        <dbReference type="SAM" id="MobiDB-lite"/>
    </source>
</evidence>
<feature type="region of interest" description="Disordered" evidence="1">
    <location>
        <begin position="225"/>
        <end position="269"/>
    </location>
</feature>
<feature type="compositionally biased region" description="Polar residues" evidence="1">
    <location>
        <begin position="248"/>
        <end position="257"/>
    </location>
</feature>
<dbReference type="GeneID" id="20329433"/>
<dbReference type="OrthoDB" id="6284067at2759"/>
<dbReference type="AlphaFoldDB" id="A0A074ZBN3"/>
<sequence length="305" mass="33441">FRVEDTIGWITRDPETTHEKQHQVSAVLTSITIPSLARLLCPLLLRIAWLPTVMSISARVCSKSATSAMTPEPSLSTPRMSGWTDRNAILEFFARPAPTPRPAAVSQTAKCTPAIRPQKGYKEFKFYHYADPSAYIVQYRYDCSSVASRCGSDGPLEQFVVLNNKGEPISKSNAPGGATGFQNTPDALKSRSSRTSFDNQSCVTPRTSLLNLLEQGDDEAINFLNSGPLLKGATKQPPVRKSDERLTQRPQVLNPNRSAGKFPEQQTSNQQVVLQVNSQFSKSVRQLNQLASAKCTTVSAPSKRG</sequence>
<accession>A0A074ZBN3</accession>
<feature type="non-terminal residue" evidence="2">
    <location>
        <position position="305"/>
    </location>
</feature>
<feature type="non-terminal residue" evidence="2">
    <location>
        <position position="1"/>
    </location>
</feature>
<dbReference type="KEGG" id="ovi:T265_15268"/>
<keyword evidence="3" id="KW-1185">Reference proteome</keyword>
<dbReference type="RefSeq" id="XP_009175613.1">
    <property type="nucleotide sequence ID" value="XM_009177349.1"/>
</dbReference>
<dbReference type="EMBL" id="KL597036">
    <property type="protein sequence ID" value="KER20635.1"/>
    <property type="molecule type" value="Genomic_DNA"/>
</dbReference>
<gene>
    <name evidence="2" type="ORF">T265_15268</name>
</gene>
<evidence type="ECO:0000313" key="2">
    <source>
        <dbReference type="EMBL" id="KER20635.1"/>
    </source>
</evidence>
<dbReference type="CTD" id="20329433"/>